<feature type="DNA-binding region" description="OmpR/PhoB-type" evidence="2">
    <location>
        <begin position="39"/>
        <end position="126"/>
    </location>
</feature>
<keyword evidence="5" id="KW-1185">Reference proteome</keyword>
<dbReference type="GO" id="GO:0000160">
    <property type="term" value="P:phosphorelay signal transduction system"/>
    <property type="evidence" value="ECO:0007669"/>
    <property type="project" value="InterPro"/>
</dbReference>
<proteinExistence type="predicted"/>
<evidence type="ECO:0000256" key="2">
    <source>
        <dbReference type="PROSITE-ProRule" id="PRU01091"/>
    </source>
</evidence>
<evidence type="ECO:0000313" key="5">
    <source>
        <dbReference type="Proteomes" id="UP000248021"/>
    </source>
</evidence>
<dbReference type="SUPFAM" id="SSF46894">
    <property type="entry name" value="C-terminal effector domain of the bipartite response regulators"/>
    <property type="match status" value="1"/>
</dbReference>
<dbReference type="GO" id="GO:0006355">
    <property type="term" value="P:regulation of DNA-templated transcription"/>
    <property type="evidence" value="ECO:0007669"/>
    <property type="project" value="InterPro"/>
</dbReference>
<organism evidence="4 5">
    <name type="scientific">Chelatococcus asaccharovorans</name>
    <dbReference type="NCBI Taxonomy" id="28210"/>
    <lineage>
        <taxon>Bacteria</taxon>
        <taxon>Pseudomonadati</taxon>
        <taxon>Pseudomonadota</taxon>
        <taxon>Alphaproteobacteria</taxon>
        <taxon>Hyphomicrobiales</taxon>
        <taxon>Chelatococcaceae</taxon>
        <taxon>Chelatococcus</taxon>
    </lineage>
</organism>
<reference evidence="4 5" key="1">
    <citation type="submission" date="2018-05" db="EMBL/GenBank/DDBJ databases">
        <title>Genomic Encyclopedia of Type Strains, Phase IV (KMG-IV): sequencing the most valuable type-strain genomes for metagenomic binning, comparative biology and taxonomic classification.</title>
        <authorList>
            <person name="Goeker M."/>
        </authorList>
    </citation>
    <scope>NUCLEOTIDE SEQUENCE [LARGE SCALE GENOMIC DNA]</scope>
    <source>
        <strain evidence="4 5">DSM 6462</strain>
    </source>
</reference>
<dbReference type="InterPro" id="IPR001867">
    <property type="entry name" value="OmpR/PhoB-type_DNA-bd"/>
</dbReference>
<comment type="caution">
    <text evidence="4">The sequence shown here is derived from an EMBL/GenBank/DDBJ whole genome shotgun (WGS) entry which is preliminary data.</text>
</comment>
<dbReference type="PROSITE" id="PS51755">
    <property type="entry name" value="OMPR_PHOB"/>
    <property type="match status" value="1"/>
</dbReference>
<keyword evidence="1 2" id="KW-0238">DNA-binding</keyword>
<evidence type="ECO:0000256" key="1">
    <source>
        <dbReference type="ARBA" id="ARBA00023125"/>
    </source>
</evidence>
<sequence>MAPGRKESKFADGKLGEVTPGSLWRVIAERMERSGRLDGKTYCFGDDRFIPDRQLLMLGEKPLRMGTRALDLLHVLVMHAGDLVGKDQLMRFAWPDTFVHEANLKVNIAALRRSLPSGSTPTFASA</sequence>
<evidence type="ECO:0000259" key="3">
    <source>
        <dbReference type="PROSITE" id="PS51755"/>
    </source>
</evidence>
<dbReference type="EMBL" id="QJJK01000006">
    <property type="protein sequence ID" value="PXW57949.1"/>
    <property type="molecule type" value="Genomic_DNA"/>
</dbReference>
<protein>
    <submittedName>
        <fullName evidence="4">Transcriptional regulator</fullName>
    </submittedName>
</protein>
<name>A0A2V3U4V5_9HYPH</name>
<dbReference type="Proteomes" id="UP000248021">
    <property type="component" value="Unassembled WGS sequence"/>
</dbReference>
<dbReference type="GO" id="GO:0003677">
    <property type="term" value="F:DNA binding"/>
    <property type="evidence" value="ECO:0007669"/>
    <property type="project" value="UniProtKB-UniRule"/>
</dbReference>
<feature type="domain" description="OmpR/PhoB-type" evidence="3">
    <location>
        <begin position="39"/>
        <end position="126"/>
    </location>
</feature>
<accession>A0A2V3U4V5</accession>
<gene>
    <name evidence="4" type="ORF">C7450_106121</name>
</gene>
<dbReference type="AlphaFoldDB" id="A0A2V3U4V5"/>
<evidence type="ECO:0000313" key="4">
    <source>
        <dbReference type="EMBL" id="PXW57949.1"/>
    </source>
</evidence>
<dbReference type="Gene3D" id="1.10.10.10">
    <property type="entry name" value="Winged helix-like DNA-binding domain superfamily/Winged helix DNA-binding domain"/>
    <property type="match status" value="1"/>
</dbReference>
<dbReference type="InterPro" id="IPR016032">
    <property type="entry name" value="Sig_transdc_resp-reg_C-effctor"/>
</dbReference>
<dbReference type="InterPro" id="IPR036388">
    <property type="entry name" value="WH-like_DNA-bd_sf"/>
</dbReference>
<dbReference type="Pfam" id="PF00486">
    <property type="entry name" value="Trans_reg_C"/>
    <property type="match status" value="1"/>
</dbReference>